<dbReference type="SUPFAM" id="SSF53807">
    <property type="entry name" value="Helical backbone' metal receptor"/>
    <property type="match status" value="1"/>
</dbReference>
<accession>A0A212KKR5</accession>
<sequence length="273" mass="29090">MKKFSALLWLALVLIPLSATAAEPLRVVAGTSLISDIVADLTEGKSETLTLIQGSSCPGHENASTGDYVFAAKAKLLLVHPFQRHLQQVDAMLQAVGNPLLAIVEVSPRGSWLIPDIQKQAVREIAAALEGAAPELAPVIRRRMLQRLQKIDAIAAECRSALAATQGLPVIAAYMQAEFVKWAGFDVIRSFGRAEDVNARGLAEILSAVKDSPVAGVVDNYQSGPDAGLPLALELGVTHVVLSNFPGSSNDAPDYFSLLRRNVAQLQTIKAKP</sequence>
<dbReference type="InterPro" id="IPR006127">
    <property type="entry name" value="ZnuA-like"/>
</dbReference>
<organism evidence="2">
    <name type="scientific">uncultured Desulfovibrio sp</name>
    <dbReference type="NCBI Taxonomy" id="167968"/>
    <lineage>
        <taxon>Bacteria</taxon>
        <taxon>Pseudomonadati</taxon>
        <taxon>Thermodesulfobacteriota</taxon>
        <taxon>Desulfovibrionia</taxon>
        <taxon>Desulfovibrionales</taxon>
        <taxon>Desulfovibrionaceae</taxon>
        <taxon>Desulfovibrio</taxon>
        <taxon>environmental samples</taxon>
    </lineage>
</organism>
<feature type="signal peptide" evidence="1">
    <location>
        <begin position="1"/>
        <end position="21"/>
    </location>
</feature>
<dbReference type="PANTHER" id="PTHR42953">
    <property type="entry name" value="HIGH-AFFINITY ZINC UPTAKE SYSTEM PROTEIN ZNUA-RELATED"/>
    <property type="match status" value="1"/>
</dbReference>
<dbReference type="GO" id="GO:0030001">
    <property type="term" value="P:metal ion transport"/>
    <property type="evidence" value="ECO:0007669"/>
    <property type="project" value="InterPro"/>
</dbReference>
<feature type="chain" id="PRO_5013120929" description="Periplasmic solute binding protein" evidence="1">
    <location>
        <begin position="22"/>
        <end position="273"/>
    </location>
</feature>
<dbReference type="RefSeq" id="WP_227118398.1">
    <property type="nucleotide sequence ID" value="NZ_LT598928.1"/>
</dbReference>
<dbReference type="EMBL" id="FLUP01000002">
    <property type="protein sequence ID" value="SBW12251.1"/>
    <property type="molecule type" value="Genomic_DNA"/>
</dbReference>
<keyword evidence="1" id="KW-0732">Signal</keyword>
<proteinExistence type="predicted"/>
<evidence type="ECO:0000256" key="1">
    <source>
        <dbReference type="SAM" id="SignalP"/>
    </source>
</evidence>
<evidence type="ECO:0008006" key="3">
    <source>
        <dbReference type="Google" id="ProtNLM"/>
    </source>
</evidence>
<dbReference type="GO" id="GO:0046872">
    <property type="term" value="F:metal ion binding"/>
    <property type="evidence" value="ECO:0007669"/>
    <property type="project" value="InterPro"/>
</dbReference>
<dbReference type="InterPro" id="IPR050492">
    <property type="entry name" value="Bact_metal-bind_prot9"/>
</dbReference>
<reference evidence="2" key="1">
    <citation type="submission" date="2016-04" db="EMBL/GenBank/DDBJ databases">
        <authorList>
            <person name="Evans L.H."/>
            <person name="Alamgir A."/>
            <person name="Owens N."/>
            <person name="Weber N.D."/>
            <person name="Virtaneva K."/>
            <person name="Barbian K."/>
            <person name="Babar A."/>
            <person name="Rosenke K."/>
        </authorList>
    </citation>
    <scope>NUCLEOTIDE SEQUENCE</scope>
    <source>
        <strain evidence="2">92-2</strain>
    </source>
</reference>
<dbReference type="AlphaFoldDB" id="A0A212KKR5"/>
<evidence type="ECO:0000313" key="2">
    <source>
        <dbReference type="EMBL" id="SBW12251.1"/>
    </source>
</evidence>
<protein>
    <recommendedName>
        <fullName evidence="3">Periplasmic solute binding protein</fullName>
    </recommendedName>
</protein>
<name>A0A212KKR5_9BACT</name>
<dbReference type="Pfam" id="PF01297">
    <property type="entry name" value="ZnuA"/>
    <property type="match status" value="1"/>
</dbReference>
<gene>
    <name evidence="2" type="ORF">KM92DES2_20401</name>
</gene>